<dbReference type="EMBL" id="CAJRST010005557">
    <property type="protein sequence ID" value="CAG5887104.1"/>
    <property type="molecule type" value="Genomic_DNA"/>
</dbReference>
<evidence type="ECO:0000256" key="1">
    <source>
        <dbReference type="ARBA" id="ARBA00022729"/>
    </source>
</evidence>
<dbReference type="Gene3D" id="2.100.10.30">
    <property type="entry name" value="Jacalin-like lectin domain"/>
    <property type="match status" value="1"/>
</dbReference>
<dbReference type="PANTHER" id="PTHR33589">
    <property type="entry name" value="OS11G0524900 PROTEIN"/>
    <property type="match status" value="1"/>
</dbReference>
<comment type="caution">
    <text evidence="4">The sequence shown here is derived from an EMBL/GenBank/DDBJ whole genome shotgun (WGS) entry which is preliminary data.</text>
</comment>
<keyword evidence="2" id="KW-0430">Lectin</keyword>
<sequence length="157" mass="17389">CVSANVQPHYSFSPPVGSGGGRSYLIRGEGRITAIRVWEWHGSYISGIQVRYGFVWSRVAGYSSGSSQQIELFDDETIIQISGKYSHYVESVVFTTNLGRSLYAGRPSGNSFNLYPEHPQAELVILNGRWHYGIISIGAHWAVLDPSQISYSNSTRA</sequence>
<dbReference type="SMART" id="SM00915">
    <property type="entry name" value="Jacalin"/>
    <property type="match status" value="1"/>
</dbReference>
<dbReference type="SUPFAM" id="SSF51101">
    <property type="entry name" value="Mannose-binding lectins"/>
    <property type="match status" value="1"/>
</dbReference>
<dbReference type="PROSITE" id="PS51752">
    <property type="entry name" value="JACALIN_LECTIN"/>
    <property type="match status" value="1"/>
</dbReference>
<name>A0A8S4ATH9_9TELE</name>
<feature type="non-terminal residue" evidence="4">
    <location>
        <position position="1"/>
    </location>
</feature>
<dbReference type="InterPro" id="IPR036404">
    <property type="entry name" value="Jacalin-like_lectin_dom_sf"/>
</dbReference>
<dbReference type="Proteomes" id="UP000677803">
    <property type="component" value="Unassembled WGS sequence"/>
</dbReference>
<feature type="non-terminal residue" evidence="4">
    <location>
        <position position="157"/>
    </location>
</feature>
<accession>A0A8S4ATH9</accession>
<evidence type="ECO:0000313" key="5">
    <source>
        <dbReference type="Proteomes" id="UP000677803"/>
    </source>
</evidence>
<evidence type="ECO:0000256" key="2">
    <source>
        <dbReference type="ARBA" id="ARBA00022734"/>
    </source>
</evidence>
<dbReference type="Pfam" id="PF01419">
    <property type="entry name" value="Jacalin"/>
    <property type="match status" value="1"/>
</dbReference>
<dbReference type="AlphaFoldDB" id="A0A8S4ATH9"/>
<evidence type="ECO:0000313" key="4">
    <source>
        <dbReference type="EMBL" id="CAG5887104.1"/>
    </source>
</evidence>
<protein>
    <submittedName>
        <fullName evidence="4">(Atlantic silverside) hypothetical protein</fullName>
    </submittedName>
</protein>
<dbReference type="GO" id="GO:0030246">
    <property type="term" value="F:carbohydrate binding"/>
    <property type="evidence" value="ECO:0007669"/>
    <property type="project" value="UniProtKB-KW"/>
</dbReference>
<evidence type="ECO:0000259" key="3">
    <source>
        <dbReference type="PROSITE" id="PS51752"/>
    </source>
</evidence>
<dbReference type="InterPro" id="IPR001229">
    <property type="entry name" value="Jacalin-like_lectin_dom"/>
</dbReference>
<keyword evidence="1" id="KW-0732">Signal</keyword>
<keyword evidence="5" id="KW-1185">Reference proteome</keyword>
<feature type="domain" description="Jacalin-type lectin" evidence="3">
    <location>
        <begin position="10"/>
        <end position="143"/>
    </location>
</feature>
<proteinExistence type="predicted"/>
<organism evidence="4 5">
    <name type="scientific">Menidia menidia</name>
    <name type="common">Atlantic silverside</name>
    <dbReference type="NCBI Taxonomy" id="238744"/>
    <lineage>
        <taxon>Eukaryota</taxon>
        <taxon>Metazoa</taxon>
        <taxon>Chordata</taxon>
        <taxon>Craniata</taxon>
        <taxon>Vertebrata</taxon>
        <taxon>Euteleostomi</taxon>
        <taxon>Actinopterygii</taxon>
        <taxon>Neopterygii</taxon>
        <taxon>Teleostei</taxon>
        <taxon>Neoteleostei</taxon>
        <taxon>Acanthomorphata</taxon>
        <taxon>Ovalentaria</taxon>
        <taxon>Atherinomorphae</taxon>
        <taxon>Atheriniformes</taxon>
        <taxon>Atherinopsidae</taxon>
        <taxon>Menidiinae</taxon>
        <taxon>Menidia</taxon>
    </lineage>
</organism>
<reference evidence="4" key="1">
    <citation type="submission" date="2021-05" db="EMBL/GenBank/DDBJ databases">
        <authorList>
            <person name="Tigano A."/>
        </authorList>
    </citation>
    <scope>NUCLEOTIDE SEQUENCE</scope>
</reference>
<dbReference type="PANTHER" id="PTHR33589:SF3">
    <property type="entry name" value="ZYMOGEN GRANULE MEMBRANE PROTEIN 16-LIKE"/>
    <property type="match status" value="1"/>
</dbReference>
<dbReference type="InterPro" id="IPR052321">
    <property type="entry name" value="PolyBind_ProtTraffic"/>
</dbReference>
<dbReference type="OrthoDB" id="2415936at2759"/>
<gene>
    <name evidence="4" type="ORF">MMEN_LOCUS6027</name>
</gene>